<name>A0ABQ6ASU2_9BRAD</name>
<evidence type="ECO:0000256" key="1">
    <source>
        <dbReference type="HAMAP-Rule" id="MF_00691"/>
    </source>
</evidence>
<accession>A0ABQ6ASU2</accession>
<dbReference type="CDD" id="cd10787">
    <property type="entry name" value="LamB_YcsF_like"/>
    <property type="match status" value="1"/>
</dbReference>
<keyword evidence="1" id="KW-0067">ATP-binding</keyword>
<evidence type="ECO:0000313" key="3">
    <source>
        <dbReference type="Proteomes" id="UP001156905"/>
    </source>
</evidence>
<dbReference type="NCBIfam" id="NF003814">
    <property type="entry name" value="PRK05406.1-3"/>
    <property type="match status" value="1"/>
</dbReference>
<evidence type="ECO:0000313" key="2">
    <source>
        <dbReference type="EMBL" id="GLR85299.1"/>
    </source>
</evidence>
<organism evidence="2 3">
    <name type="scientific">Bradyrhizobium iriomotense</name>
    <dbReference type="NCBI Taxonomy" id="441950"/>
    <lineage>
        <taxon>Bacteria</taxon>
        <taxon>Pseudomonadati</taxon>
        <taxon>Pseudomonadota</taxon>
        <taxon>Alphaproteobacteria</taxon>
        <taxon>Hyphomicrobiales</taxon>
        <taxon>Nitrobacteraceae</taxon>
        <taxon>Bradyrhizobium</taxon>
    </lineage>
</organism>
<sequence length="257" mass="27618">MNMKIGINSDMGEGFGNYRICDDEALMGIISSANVACGFHAGDPIIMDRMVRLAKQRGVEVGAHPGLPDLLGFGRRVIQMDAAELEKHMVYQIGALQAIAANAGHRVTHVSFHAAMGNMVNADPDMADVVARAIAAINRDFIVFSQPDAEIVRAARKVGLRILTLFLADRAYDEHGHLVSRKLPNSVITSTEAVAERVKRFLDSGTVQTIEGKSIKVEARSILIHSDTPGSVNLAGTVRRVIEQGGGEVTPATVLLN</sequence>
<keyword evidence="1" id="KW-0378">Hydrolase</keyword>
<reference evidence="3" key="1">
    <citation type="journal article" date="2019" name="Int. J. Syst. Evol. Microbiol.">
        <title>The Global Catalogue of Microorganisms (GCM) 10K type strain sequencing project: providing services to taxonomists for standard genome sequencing and annotation.</title>
        <authorList>
            <consortium name="The Broad Institute Genomics Platform"/>
            <consortium name="The Broad Institute Genome Sequencing Center for Infectious Disease"/>
            <person name="Wu L."/>
            <person name="Ma J."/>
        </authorList>
    </citation>
    <scope>NUCLEOTIDE SEQUENCE [LARGE SCALE GENOMIC DNA]</scope>
    <source>
        <strain evidence="3">NBRC 102520</strain>
    </source>
</reference>
<dbReference type="Gene3D" id="3.20.20.370">
    <property type="entry name" value="Glycoside hydrolase/deacetylase"/>
    <property type="match status" value="1"/>
</dbReference>
<dbReference type="NCBIfam" id="NF003816">
    <property type="entry name" value="PRK05406.1-5"/>
    <property type="match status" value="1"/>
</dbReference>
<comment type="function">
    <text evidence="1">Catalyzes the cleavage of 5-oxoproline to form L-glutamate coupled to the hydrolysis of ATP to ADP and inorganic phosphate.</text>
</comment>
<keyword evidence="1" id="KW-0547">Nucleotide-binding</keyword>
<keyword evidence="3" id="KW-1185">Reference proteome</keyword>
<protein>
    <recommendedName>
        <fullName evidence="1">5-oxoprolinase subunit A</fullName>
        <shortName evidence="1">5-OPase subunit A</shortName>
        <ecNumber evidence="1">3.5.2.9</ecNumber>
    </recommendedName>
    <alternativeName>
        <fullName evidence="1">5-oxoprolinase (ATP-hydrolyzing) subunit A</fullName>
    </alternativeName>
</protein>
<dbReference type="PANTHER" id="PTHR30292">
    <property type="entry name" value="UNCHARACTERIZED PROTEIN YBGL-RELATED"/>
    <property type="match status" value="1"/>
</dbReference>
<proteinExistence type="inferred from homology"/>
<dbReference type="InterPro" id="IPR011330">
    <property type="entry name" value="Glyco_hydro/deAcase_b/a-brl"/>
</dbReference>
<comment type="subunit">
    <text evidence="1">Forms a complex composed of PxpA, PxpB and PxpC.</text>
</comment>
<dbReference type="InterPro" id="IPR005501">
    <property type="entry name" value="LamB/YcsF/PxpA-like"/>
</dbReference>
<dbReference type="EC" id="3.5.2.9" evidence="1"/>
<dbReference type="SUPFAM" id="SSF88713">
    <property type="entry name" value="Glycoside hydrolase/deacetylase"/>
    <property type="match status" value="1"/>
</dbReference>
<gene>
    <name evidence="1" type="primary">pxpA</name>
    <name evidence="2" type="ORF">GCM10007857_20090</name>
</gene>
<dbReference type="EMBL" id="BSOW01000005">
    <property type="protein sequence ID" value="GLR85299.1"/>
    <property type="molecule type" value="Genomic_DNA"/>
</dbReference>
<dbReference type="Pfam" id="PF03746">
    <property type="entry name" value="LamB_YcsF"/>
    <property type="match status" value="1"/>
</dbReference>
<comment type="similarity">
    <text evidence="1">Belongs to the LamB/PxpA family.</text>
</comment>
<comment type="caution">
    <text evidence="2">The sequence shown here is derived from an EMBL/GenBank/DDBJ whole genome shotgun (WGS) entry which is preliminary data.</text>
</comment>
<comment type="catalytic activity">
    <reaction evidence="1">
        <text>5-oxo-L-proline + ATP + 2 H2O = L-glutamate + ADP + phosphate + H(+)</text>
        <dbReference type="Rhea" id="RHEA:10348"/>
        <dbReference type="ChEBI" id="CHEBI:15377"/>
        <dbReference type="ChEBI" id="CHEBI:15378"/>
        <dbReference type="ChEBI" id="CHEBI:29985"/>
        <dbReference type="ChEBI" id="CHEBI:30616"/>
        <dbReference type="ChEBI" id="CHEBI:43474"/>
        <dbReference type="ChEBI" id="CHEBI:58402"/>
        <dbReference type="ChEBI" id="CHEBI:456216"/>
        <dbReference type="EC" id="3.5.2.9"/>
    </reaction>
</comment>
<dbReference type="PANTHER" id="PTHR30292:SF0">
    <property type="entry name" value="5-OXOPROLINASE SUBUNIT A"/>
    <property type="match status" value="1"/>
</dbReference>
<dbReference type="Proteomes" id="UP001156905">
    <property type="component" value="Unassembled WGS sequence"/>
</dbReference>
<dbReference type="HAMAP" id="MF_00691">
    <property type="entry name" value="PxpA"/>
    <property type="match status" value="1"/>
</dbReference>